<organism evidence="7 8">
    <name type="scientific">Shiella aurantiaca</name>
    <dbReference type="NCBI Taxonomy" id="3058365"/>
    <lineage>
        <taxon>Bacteria</taxon>
        <taxon>Pseudomonadati</taxon>
        <taxon>Bacteroidota</taxon>
        <taxon>Cytophagia</taxon>
        <taxon>Cytophagales</taxon>
        <taxon>Shiellaceae</taxon>
        <taxon>Shiella</taxon>
    </lineage>
</organism>
<gene>
    <name evidence="7" type="ORF">QWY31_06635</name>
</gene>
<name>A0ABT8F470_9BACT</name>
<sequence>MGHHHEIQVQVQPVDKEKIKKIWTVAGIMALITILEFVVAFTLPHEYKWLRISIFVGMTIVKAFYIVAEFMHLRHEVKTLIWSIIIPLVFVVWLIIALLYEGGSVMDLRY</sequence>
<evidence type="ECO:0000256" key="1">
    <source>
        <dbReference type="ARBA" id="ARBA00004651"/>
    </source>
</evidence>
<evidence type="ECO:0000313" key="7">
    <source>
        <dbReference type="EMBL" id="MDN4165169.1"/>
    </source>
</evidence>
<evidence type="ECO:0000256" key="6">
    <source>
        <dbReference type="SAM" id="Phobius"/>
    </source>
</evidence>
<keyword evidence="8" id="KW-1185">Reference proteome</keyword>
<dbReference type="EMBL" id="JAUHJS010000003">
    <property type="protein sequence ID" value="MDN4165169.1"/>
    <property type="molecule type" value="Genomic_DNA"/>
</dbReference>
<dbReference type="RefSeq" id="WP_320003698.1">
    <property type="nucleotide sequence ID" value="NZ_JAUHJS010000003.1"/>
</dbReference>
<comment type="subcellular location">
    <subcellularLocation>
        <location evidence="1">Cell membrane</location>
        <topology evidence="1">Multi-pass membrane protein</topology>
    </subcellularLocation>
</comment>
<accession>A0ABT8F470</accession>
<keyword evidence="5 6" id="KW-0472">Membrane</keyword>
<evidence type="ECO:0000313" key="8">
    <source>
        <dbReference type="Proteomes" id="UP001168552"/>
    </source>
</evidence>
<dbReference type="InterPro" id="IPR005171">
    <property type="entry name" value="Cyt_c_oxidase_su4_prok"/>
</dbReference>
<evidence type="ECO:0000256" key="2">
    <source>
        <dbReference type="ARBA" id="ARBA00022475"/>
    </source>
</evidence>
<comment type="caution">
    <text evidence="7">The sequence shown here is derived from an EMBL/GenBank/DDBJ whole genome shotgun (WGS) entry which is preliminary data.</text>
</comment>
<reference evidence="7" key="1">
    <citation type="submission" date="2023-06" db="EMBL/GenBank/DDBJ databases">
        <title>Cytophagales bacterium Strain LB-30, isolated from soil.</title>
        <authorList>
            <person name="Liu B."/>
        </authorList>
    </citation>
    <scope>NUCLEOTIDE SEQUENCE</scope>
    <source>
        <strain evidence="7">LB-30</strain>
    </source>
</reference>
<dbReference type="Proteomes" id="UP001168552">
    <property type="component" value="Unassembled WGS sequence"/>
</dbReference>
<evidence type="ECO:0000256" key="5">
    <source>
        <dbReference type="ARBA" id="ARBA00023136"/>
    </source>
</evidence>
<evidence type="ECO:0000256" key="3">
    <source>
        <dbReference type="ARBA" id="ARBA00022692"/>
    </source>
</evidence>
<keyword evidence="2" id="KW-1003">Cell membrane</keyword>
<dbReference type="Pfam" id="PF03626">
    <property type="entry name" value="COX4_pro"/>
    <property type="match status" value="1"/>
</dbReference>
<feature type="transmembrane region" description="Helical" evidence="6">
    <location>
        <begin position="49"/>
        <end position="68"/>
    </location>
</feature>
<feature type="transmembrane region" description="Helical" evidence="6">
    <location>
        <begin position="80"/>
        <end position="100"/>
    </location>
</feature>
<keyword evidence="3 6" id="KW-0812">Transmembrane</keyword>
<protein>
    <submittedName>
        <fullName evidence="7">Cytochrome C oxidase subunit IV family protein</fullName>
    </submittedName>
</protein>
<feature type="transmembrane region" description="Helical" evidence="6">
    <location>
        <begin position="22"/>
        <end position="43"/>
    </location>
</feature>
<evidence type="ECO:0000256" key="4">
    <source>
        <dbReference type="ARBA" id="ARBA00022989"/>
    </source>
</evidence>
<keyword evidence="4 6" id="KW-1133">Transmembrane helix</keyword>
<proteinExistence type="predicted"/>